<organism evidence="1 2">
    <name type="scientific">Cellulophaga phage Calle_1</name>
    <dbReference type="NCBI Taxonomy" id="2745643"/>
    <lineage>
        <taxon>Viruses</taxon>
        <taxon>Duplodnaviria</taxon>
        <taxon>Heunggongvirae</taxon>
        <taxon>Uroviricota</taxon>
        <taxon>Caudoviricetes</taxon>
        <taxon>Pervagoviridae</taxon>
        <taxon>Callevirus</taxon>
        <taxon>Callevirus Calle</taxon>
    </lineage>
</organism>
<accession>A0A8E4ZKV0</accession>
<dbReference type="Proteomes" id="UP000693797">
    <property type="component" value="Segment"/>
</dbReference>
<evidence type="ECO:0000313" key="1">
    <source>
        <dbReference type="EMBL" id="QQV89732.1"/>
    </source>
</evidence>
<dbReference type="EMBL" id="MT732432">
    <property type="protein sequence ID" value="QQV89732.1"/>
    <property type="molecule type" value="Genomic_DNA"/>
</dbReference>
<sequence>MGRVDRETGEGQYKYYVEIYDAKSGKWESEVRSYRTEQNIEDYPDVEGERKNFTKLK</sequence>
<protein>
    <submittedName>
        <fullName evidence="1">Uncharacterized protein</fullName>
    </submittedName>
</protein>
<proteinExistence type="predicted"/>
<gene>
    <name evidence="1" type="ORF">Calle1_83</name>
</gene>
<name>A0A8E4ZKV0_9CAUD</name>
<evidence type="ECO:0000313" key="2">
    <source>
        <dbReference type="Proteomes" id="UP000693797"/>
    </source>
</evidence>
<reference evidence="1 2" key="1">
    <citation type="submission" date="2020-07" db="EMBL/GenBank/DDBJ databases">
        <title>Highly diverse flavobacterial phages as mortality factor during North Sea spring blooms.</title>
        <authorList>
            <person name="Bartlau N."/>
            <person name="Wichels A."/>
            <person name="Krohne G."/>
            <person name="Adriaenssens E.M."/>
            <person name="Heins A."/>
            <person name="Fuchs B.M."/>
            <person name="Amann R."/>
            <person name="Moraru C."/>
        </authorList>
    </citation>
    <scope>NUCLEOTIDE SEQUENCE [LARGE SCALE GENOMIC DNA]</scope>
</reference>
<keyword evidence="2" id="KW-1185">Reference proteome</keyword>